<dbReference type="EMBL" id="MQWA01000001">
    <property type="protein sequence ID" value="PQJ29405.1"/>
    <property type="molecule type" value="Genomic_DNA"/>
</dbReference>
<feature type="domain" description="Cytochrome c" evidence="5">
    <location>
        <begin position="582"/>
        <end position="714"/>
    </location>
</feature>
<keyword evidence="3 4" id="KW-0408">Iron</keyword>
<keyword evidence="7" id="KW-1185">Reference proteome</keyword>
<evidence type="ECO:0000256" key="2">
    <source>
        <dbReference type="ARBA" id="ARBA00022723"/>
    </source>
</evidence>
<dbReference type="PROSITE" id="PS51007">
    <property type="entry name" value="CYTC"/>
    <property type="match status" value="1"/>
</dbReference>
<keyword evidence="2 4" id="KW-0479">Metal-binding</keyword>
<dbReference type="Pfam" id="PF13385">
    <property type="entry name" value="Laminin_G_3"/>
    <property type="match status" value="1"/>
</dbReference>
<dbReference type="GO" id="GO:0009055">
    <property type="term" value="F:electron transfer activity"/>
    <property type="evidence" value="ECO:0007669"/>
    <property type="project" value="InterPro"/>
</dbReference>
<dbReference type="Pfam" id="PF00034">
    <property type="entry name" value="Cytochrom_C"/>
    <property type="match status" value="1"/>
</dbReference>
<gene>
    <name evidence="6" type="ORF">BSZ32_13520</name>
</gene>
<dbReference type="Gene3D" id="1.10.760.10">
    <property type="entry name" value="Cytochrome c-like domain"/>
    <property type="match status" value="1"/>
</dbReference>
<dbReference type="Proteomes" id="UP000239907">
    <property type="component" value="Unassembled WGS sequence"/>
</dbReference>
<evidence type="ECO:0000259" key="5">
    <source>
        <dbReference type="PROSITE" id="PS51007"/>
    </source>
</evidence>
<dbReference type="AlphaFoldDB" id="A0A2S7U333"/>
<proteinExistence type="predicted"/>
<evidence type="ECO:0000313" key="6">
    <source>
        <dbReference type="EMBL" id="PQJ29405.1"/>
    </source>
</evidence>
<accession>A0A2S7U333</accession>
<dbReference type="GO" id="GO:0020037">
    <property type="term" value="F:heme binding"/>
    <property type="evidence" value="ECO:0007669"/>
    <property type="project" value="InterPro"/>
</dbReference>
<comment type="caution">
    <text evidence="6">The sequence shown here is derived from an EMBL/GenBank/DDBJ whole genome shotgun (WGS) entry which is preliminary data.</text>
</comment>
<dbReference type="GO" id="GO:0046872">
    <property type="term" value="F:metal ion binding"/>
    <property type="evidence" value="ECO:0007669"/>
    <property type="project" value="UniProtKB-KW"/>
</dbReference>
<dbReference type="PANTHER" id="PTHR33546:SF1">
    <property type="entry name" value="LARGE, MULTIFUNCTIONAL SECRETED PROTEIN"/>
    <property type="match status" value="1"/>
</dbReference>
<dbReference type="InterPro" id="IPR009056">
    <property type="entry name" value="Cyt_c-like_dom"/>
</dbReference>
<dbReference type="SUPFAM" id="SSF49899">
    <property type="entry name" value="Concanavalin A-like lectins/glucanases"/>
    <property type="match status" value="1"/>
</dbReference>
<dbReference type="InterPro" id="IPR013427">
    <property type="entry name" value="Haem-bd_dom_put"/>
</dbReference>
<reference evidence="6 7" key="1">
    <citation type="submission" date="2016-12" db="EMBL/GenBank/DDBJ databases">
        <title>Study of bacterial adaptation to deep sea.</title>
        <authorList>
            <person name="Song J."/>
            <person name="Yoshizawa S."/>
            <person name="Kogure K."/>
        </authorList>
    </citation>
    <scope>NUCLEOTIDE SEQUENCE [LARGE SCALE GENOMIC DNA]</scope>
    <source>
        <strain evidence="6 7">SAORIC-165</strain>
    </source>
</reference>
<evidence type="ECO:0000256" key="3">
    <source>
        <dbReference type="ARBA" id="ARBA00023004"/>
    </source>
</evidence>
<evidence type="ECO:0000256" key="4">
    <source>
        <dbReference type="PROSITE-ProRule" id="PRU00433"/>
    </source>
</evidence>
<dbReference type="InterPro" id="IPR036909">
    <property type="entry name" value="Cyt_c-like_dom_sf"/>
</dbReference>
<dbReference type="RefSeq" id="WP_105043906.1">
    <property type="nucleotide sequence ID" value="NZ_MQWA01000001.1"/>
</dbReference>
<dbReference type="NCBIfam" id="TIGR02603">
    <property type="entry name" value="CxxCH_TIGR02603"/>
    <property type="match status" value="1"/>
</dbReference>
<dbReference type="OrthoDB" id="174301at2"/>
<protein>
    <recommendedName>
        <fullName evidence="5">Cytochrome c domain-containing protein</fullName>
    </recommendedName>
</protein>
<evidence type="ECO:0000256" key="1">
    <source>
        <dbReference type="ARBA" id="ARBA00022617"/>
    </source>
</evidence>
<keyword evidence="1 4" id="KW-0349">Heme</keyword>
<evidence type="ECO:0000313" key="7">
    <source>
        <dbReference type="Proteomes" id="UP000239907"/>
    </source>
</evidence>
<organism evidence="6 7">
    <name type="scientific">Rubritalea profundi</name>
    <dbReference type="NCBI Taxonomy" id="1658618"/>
    <lineage>
        <taxon>Bacteria</taxon>
        <taxon>Pseudomonadati</taxon>
        <taxon>Verrucomicrobiota</taxon>
        <taxon>Verrucomicrobiia</taxon>
        <taxon>Verrucomicrobiales</taxon>
        <taxon>Rubritaleaceae</taxon>
        <taxon>Rubritalea</taxon>
    </lineage>
</organism>
<name>A0A2S7U333_9BACT</name>
<dbReference type="PANTHER" id="PTHR33546">
    <property type="entry name" value="LARGE, MULTIFUNCTIONAL SECRETED PROTEIN-RELATED"/>
    <property type="match status" value="1"/>
</dbReference>
<dbReference type="Gene3D" id="2.60.120.200">
    <property type="match status" value="1"/>
</dbReference>
<sequence>MRFEVIRSLANLHLNEKEFLSIASAFPTDENYRVRAELANTIRYHRAPTPGIIALAAQLGQAPLTGRSLTAYHRNFELYLARWAMEKHGAVTAKMLDSEIVQNLKPESFLLAVQSLPPAQASAQLIKSIPKLDRELSKNELSLLASQIQNPDVTKALQSLLRDTKHQLRILKKMELLDAKLAANPSLAAIVGEACAEQFKNQSSDEIQSLIIRLSAKFHLKQMEQPVTKWLLLDGRSNTEIISGLTALSEMRSASPATLKLYTKFFNHAHAPIKRQATISIASFGDPSTVEFFAKNWDDLPSDLRQITIGGLTSSKAKAELLGKATASGQFKGLTPDSLGNIITALGSDNASVKTILKNTPGLIVPVIKFTGKPNDTVNYPIALKGPFTVEAWVKLDPGIGPDDSILANDKGGADLNFFDSKFRFYGGKSYADCITANRAMQPNLWTHCAVTRNKKGEFKIYLDGELDSAKSNPVTADFLNLTIGNSTQAGGSSLEMLEFRVWDHARSPEQVLADHLTSYETEKPKGLVHHVTGSTPKLTLKGSTNIAYVSNAPKLITPEAAKNAHAKFQKFLKLADDKVKGDPAKGKLLFATCAACHKVGESGGIIGPDLSGAGAMTTEALLHNILTPNAKMESGYYRHDLILKNGDKVSGSMVEKNKNTISIQPIGGAIKVVNKKDIDKHNISKSSLMPEGLIDHLKPKQVSNLFSYLRTLK</sequence>
<dbReference type="InterPro" id="IPR013320">
    <property type="entry name" value="ConA-like_dom_sf"/>
</dbReference>
<dbReference type="SUPFAM" id="SSF46626">
    <property type="entry name" value="Cytochrome c"/>
    <property type="match status" value="1"/>
</dbReference>